<dbReference type="InterPro" id="IPR019734">
    <property type="entry name" value="TPR_rpt"/>
</dbReference>
<keyword evidence="1" id="KW-0802">TPR repeat</keyword>
<accession>A0A9D1Z0C9</accession>
<evidence type="ECO:0000256" key="1">
    <source>
        <dbReference type="PROSITE-ProRule" id="PRU00339"/>
    </source>
</evidence>
<proteinExistence type="predicted"/>
<dbReference type="AlphaFoldDB" id="A0A9D1Z0C9"/>
<feature type="chain" id="PRO_5039568335" description="Tetratricopeptide repeat protein" evidence="2">
    <location>
        <begin position="25"/>
        <end position="573"/>
    </location>
</feature>
<evidence type="ECO:0000313" key="3">
    <source>
        <dbReference type="EMBL" id="HIY69149.1"/>
    </source>
</evidence>
<dbReference type="Pfam" id="PF13181">
    <property type="entry name" value="TPR_8"/>
    <property type="match status" value="1"/>
</dbReference>
<comment type="caution">
    <text evidence="3">The sequence shown here is derived from an EMBL/GenBank/DDBJ whole genome shotgun (WGS) entry which is preliminary data.</text>
</comment>
<dbReference type="Gene3D" id="3.30.1330.60">
    <property type="entry name" value="OmpA-like domain"/>
    <property type="match status" value="1"/>
</dbReference>
<keyword evidence="2" id="KW-0732">Signal</keyword>
<evidence type="ECO:0000256" key="2">
    <source>
        <dbReference type="SAM" id="SignalP"/>
    </source>
</evidence>
<reference evidence="3" key="1">
    <citation type="journal article" date="2021" name="PeerJ">
        <title>Extensive microbial diversity within the chicken gut microbiome revealed by metagenomics and culture.</title>
        <authorList>
            <person name="Gilroy R."/>
            <person name="Ravi A."/>
            <person name="Getino M."/>
            <person name="Pursley I."/>
            <person name="Horton D.L."/>
            <person name="Alikhan N.F."/>
            <person name="Baker D."/>
            <person name="Gharbi K."/>
            <person name="Hall N."/>
            <person name="Watson M."/>
            <person name="Adriaenssens E.M."/>
            <person name="Foster-Nyarko E."/>
            <person name="Jarju S."/>
            <person name="Secka A."/>
            <person name="Antonio M."/>
            <person name="Oren A."/>
            <person name="Chaudhuri R.R."/>
            <person name="La Ragione R."/>
            <person name="Hildebrand F."/>
            <person name="Pallen M.J."/>
        </authorList>
    </citation>
    <scope>NUCLEOTIDE SEQUENCE</scope>
    <source>
        <strain evidence="3">5134</strain>
    </source>
</reference>
<organism evidence="3 4">
    <name type="scientific">Candidatus Alistipes intestinigallinarum</name>
    <dbReference type="NCBI Taxonomy" id="2838440"/>
    <lineage>
        <taxon>Bacteria</taxon>
        <taxon>Pseudomonadati</taxon>
        <taxon>Bacteroidota</taxon>
        <taxon>Bacteroidia</taxon>
        <taxon>Bacteroidales</taxon>
        <taxon>Rikenellaceae</taxon>
        <taxon>Alistipes</taxon>
    </lineage>
</organism>
<dbReference type="SMART" id="SM00028">
    <property type="entry name" value="TPR"/>
    <property type="match status" value="2"/>
</dbReference>
<evidence type="ECO:0000313" key="4">
    <source>
        <dbReference type="Proteomes" id="UP000886844"/>
    </source>
</evidence>
<dbReference type="InterPro" id="IPR011990">
    <property type="entry name" value="TPR-like_helical_dom_sf"/>
</dbReference>
<reference evidence="3" key="2">
    <citation type="submission" date="2021-04" db="EMBL/GenBank/DDBJ databases">
        <authorList>
            <person name="Gilroy R."/>
        </authorList>
    </citation>
    <scope>NUCLEOTIDE SEQUENCE</scope>
    <source>
        <strain evidence="3">5134</strain>
    </source>
</reference>
<feature type="repeat" description="TPR" evidence="1">
    <location>
        <begin position="416"/>
        <end position="449"/>
    </location>
</feature>
<name>A0A9D1Z0C9_9BACT</name>
<dbReference type="PROSITE" id="PS51257">
    <property type="entry name" value="PROKAR_LIPOPROTEIN"/>
    <property type="match status" value="1"/>
</dbReference>
<dbReference type="Gene3D" id="1.25.40.10">
    <property type="entry name" value="Tetratricopeptide repeat domain"/>
    <property type="match status" value="1"/>
</dbReference>
<feature type="signal peptide" evidence="2">
    <location>
        <begin position="1"/>
        <end position="24"/>
    </location>
</feature>
<dbReference type="InterPro" id="IPR036737">
    <property type="entry name" value="OmpA-like_sf"/>
</dbReference>
<dbReference type="SUPFAM" id="SSF48452">
    <property type="entry name" value="TPR-like"/>
    <property type="match status" value="1"/>
</dbReference>
<evidence type="ECO:0008006" key="5">
    <source>
        <dbReference type="Google" id="ProtNLM"/>
    </source>
</evidence>
<dbReference type="PROSITE" id="PS50005">
    <property type="entry name" value="TPR"/>
    <property type="match status" value="1"/>
</dbReference>
<sequence>MKLSVVLVAAALAFSSCNCFKKMAQNRDDIKLTVTPEILTLNNGIVAADINVTFPQEYFNKKAVIKVTPVIVFEGGEVAGTTKYYQGSKVDENYAVVDQKNGGNFSQHVEFPYDPRMDQCELQLRAEIKCPKGKCKEFTLVNLNNGAIPTKEQAAVLAGNDAAAKAAIAKEFGLTVAYGLNTLQKDLKYGDLMEQMDNDYKKVTTVVDKTDLLYAINSSVVTKKNEKNANLDAFKANVDKNLGNDRATQNIAVKGYASPDGPVKFNDKLSKARSESSQKVVAKLLKDAGLEIDAAAYGEDWDGFKELVEKSNIQDKNLILQVLSLYNSPAEREAEIKNMSSVFEELKKEILPELRRSQIVNSTDLQGLTDAEIMAAYRNGGELTPEHYLYAAQVLAKNPAEQVEILTAASKKYNDARIWNNLGVAQTQVGDKAEALKSFEKAAKLDSSTELNKNLLLANLANGKTAEAKKYAAAADAESKAAMAAAEGDYKTAAKGLKGYNEAIALVQSNDLAGAKKAIAKDNSAEADYLRAVIAVKEGDLKTAEAQLKSAVSKNPELAKKAEKDVNLKALKK</sequence>
<gene>
    <name evidence="3" type="ORF">H9828_07010</name>
</gene>
<dbReference type="EMBL" id="DXDA01000056">
    <property type="protein sequence ID" value="HIY69149.1"/>
    <property type="molecule type" value="Genomic_DNA"/>
</dbReference>
<dbReference type="Proteomes" id="UP000886844">
    <property type="component" value="Unassembled WGS sequence"/>
</dbReference>
<protein>
    <recommendedName>
        <fullName evidence="5">Tetratricopeptide repeat protein</fullName>
    </recommendedName>
</protein>